<dbReference type="InterPro" id="IPR001753">
    <property type="entry name" value="Enoyl-CoA_hydra/iso"/>
</dbReference>
<comment type="similarity">
    <text evidence="1">Belongs to the enoyl-CoA hydratase/isomerase family.</text>
</comment>
<dbReference type="CDD" id="cd06558">
    <property type="entry name" value="crotonase-like"/>
    <property type="match status" value="1"/>
</dbReference>
<name>A0ABX1CGR6_9SPHN</name>
<evidence type="ECO:0000256" key="1">
    <source>
        <dbReference type="ARBA" id="ARBA00005254"/>
    </source>
</evidence>
<organism evidence="2 3">
    <name type="scientific">Sphingomonas corticis</name>
    <dbReference type="NCBI Taxonomy" id="2722791"/>
    <lineage>
        <taxon>Bacteria</taxon>
        <taxon>Pseudomonadati</taxon>
        <taxon>Pseudomonadota</taxon>
        <taxon>Alphaproteobacteria</taxon>
        <taxon>Sphingomonadales</taxon>
        <taxon>Sphingomonadaceae</taxon>
        <taxon>Sphingomonas</taxon>
    </lineage>
</organism>
<dbReference type="InterPro" id="IPR029045">
    <property type="entry name" value="ClpP/crotonase-like_dom_sf"/>
</dbReference>
<proteinExistence type="inferred from homology"/>
<gene>
    <name evidence="2" type="ORF">HBH26_01065</name>
</gene>
<dbReference type="Proteomes" id="UP000732399">
    <property type="component" value="Unassembled WGS sequence"/>
</dbReference>
<protein>
    <submittedName>
        <fullName evidence="2">Enoyl-CoA hydratase/isomerase family protein</fullName>
    </submittedName>
</protein>
<dbReference type="PANTHER" id="PTHR43802:SF1">
    <property type="entry name" value="IP11341P-RELATED"/>
    <property type="match status" value="1"/>
</dbReference>
<dbReference type="RefSeq" id="WP_168132702.1">
    <property type="nucleotide sequence ID" value="NZ_JAAVJH010000001.1"/>
</dbReference>
<dbReference type="PANTHER" id="PTHR43802">
    <property type="entry name" value="ENOYL-COA HYDRATASE"/>
    <property type="match status" value="1"/>
</dbReference>
<reference evidence="2 3" key="1">
    <citation type="submission" date="2020-03" db="EMBL/GenBank/DDBJ databases">
        <authorList>
            <person name="Wang L."/>
            <person name="He N."/>
            <person name="Li Y."/>
            <person name="Fang Y."/>
            <person name="Zhang F."/>
        </authorList>
    </citation>
    <scope>NUCLEOTIDE SEQUENCE [LARGE SCALE GENOMIC DNA]</scope>
    <source>
        <strain evidence="2 3">36D10-4-7</strain>
    </source>
</reference>
<evidence type="ECO:0000313" key="3">
    <source>
        <dbReference type="Proteomes" id="UP000732399"/>
    </source>
</evidence>
<dbReference type="Pfam" id="PF00378">
    <property type="entry name" value="ECH_1"/>
    <property type="match status" value="1"/>
</dbReference>
<keyword evidence="3" id="KW-1185">Reference proteome</keyword>
<dbReference type="Gene3D" id="3.90.226.10">
    <property type="entry name" value="2-enoyl-CoA Hydratase, Chain A, domain 1"/>
    <property type="match status" value="1"/>
</dbReference>
<accession>A0ABX1CGR6</accession>
<dbReference type="SUPFAM" id="SSF52096">
    <property type="entry name" value="ClpP/crotonase"/>
    <property type="match status" value="1"/>
</dbReference>
<sequence length="257" mass="27262">MSDHVTVTTDRHVATVLYERGPANFVSAATVGEIADAFEVLDADDAVRATVLATAGKVFCGGADLSGDKPLADESGESETPVLYRNAVRLFSTRKPIVVAVQGSAIGAGLGLALVGDFRVAAPEARFAASFVTLGFHAGFGITHTLPRVVGQQHAALMLLTGRRVKAEDALRYGLADEIAPLDDVRAAAQRLAAEIAANAPLAVEATRATMRADLAEAVRQRTEHERAEQDRLMRTADFREGIKAVAERRTGNFVRG</sequence>
<dbReference type="EMBL" id="JAAVJH010000001">
    <property type="protein sequence ID" value="NJR77202.1"/>
    <property type="molecule type" value="Genomic_DNA"/>
</dbReference>
<evidence type="ECO:0000313" key="2">
    <source>
        <dbReference type="EMBL" id="NJR77202.1"/>
    </source>
</evidence>
<comment type="caution">
    <text evidence="2">The sequence shown here is derived from an EMBL/GenBank/DDBJ whole genome shotgun (WGS) entry which is preliminary data.</text>
</comment>